<keyword evidence="4" id="KW-1185">Reference proteome</keyword>
<gene>
    <name evidence="3" type="ORF">CU098_013935</name>
</gene>
<evidence type="ECO:0000259" key="2">
    <source>
        <dbReference type="PROSITE" id="PS50013"/>
    </source>
</evidence>
<feature type="domain" description="Chromo" evidence="2">
    <location>
        <begin position="180"/>
        <end position="233"/>
    </location>
</feature>
<comment type="caution">
    <text evidence="3">The sequence shown here is derived from an EMBL/GenBank/DDBJ whole genome shotgun (WGS) entry which is preliminary data.</text>
</comment>
<evidence type="ECO:0000313" key="3">
    <source>
        <dbReference type="EMBL" id="RCI06913.1"/>
    </source>
</evidence>
<feature type="region of interest" description="Disordered" evidence="1">
    <location>
        <begin position="1"/>
        <end position="117"/>
    </location>
</feature>
<feature type="compositionally biased region" description="Acidic residues" evidence="1">
    <location>
        <begin position="91"/>
        <end position="105"/>
    </location>
</feature>
<dbReference type="InterPro" id="IPR000953">
    <property type="entry name" value="Chromo/chromo_shadow_dom"/>
</dbReference>
<dbReference type="OrthoDB" id="433924at2759"/>
<dbReference type="InterPro" id="IPR016197">
    <property type="entry name" value="Chromo-like_dom_sf"/>
</dbReference>
<accession>A0A367KXG7</accession>
<feature type="compositionally biased region" description="Basic residues" evidence="1">
    <location>
        <begin position="108"/>
        <end position="117"/>
    </location>
</feature>
<feature type="compositionally biased region" description="Polar residues" evidence="1">
    <location>
        <begin position="1"/>
        <end position="12"/>
    </location>
</feature>
<evidence type="ECO:0000313" key="4">
    <source>
        <dbReference type="Proteomes" id="UP000253551"/>
    </source>
</evidence>
<feature type="non-terminal residue" evidence="3">
    <location>
        <position position="233"/>
    </location>
</feature>
<dbReference type="Proteomes" id="UP000253551">
    <property type="component" value="Unassembled WGS sequence"/>
</dbReference>
<dbReference type="EMBL" id="PJQM01000064">
    <property type="protein sequence ID" value="RCI06913.1"/>
    <property type="molecule type" value="Genomic_DNA"/>
</dbReference>
<feature type="compositionally biased region" description="Acidic residues" evidence="1">
    <location>
        <begin position="32"/>
        <end position="47"/>
    </location>
</feature>
<reference evidence="3 4" key="1">
    <citation type="journal article" date="2018" name="G3 (Bethesda)">
        <title>Phylogenetic and Phylogenomic Definition of Rhizopus Species.</title>
        <authorList>
            <person name="Gryganskyi A.P."/>
            <person name="Golan J."/>
            <person name="Dolatabadi S."/>
            <person name="Mondo S."/>
            <person name="Robb S."/>
            <person name="Idnurm A."/>
            <person name="Muszewska A."/>
            <person name="Steczkiewicz K."/>
            <person name="Masonjones S."/>
            <person name="Liao H.L."/>
            <person name="Gajdeczka M.T."/>
            <person name="Anike F."/>
            <person name="Vuek A."/>
            <person name="Anishchenko I.M."/>
            <person name="Voigt K."/>
            <person name="de Hoog G.S."/>
            <person name="Smith M.E."/>
            <person name="Heitman J."/>
            <person name="Vilgalys R."/>
            <person name="Stajich J.E."/>
        </authorList>
    </citation>
    <scope>NUCLEOTIDE SEQUENCE [LARGE SCALE GENOMIC DNA]</scope>
    <source>
        <strain evidence="3 4">LSU 92-RS-03</strain>
    </source>
</reference>
<dbReference type="InterPro" id="IPR023780">
    <property type="entry name" value="Chromo_domain"/>
</dbReference>
<dbReference type="Pfam" id="PF00385">
    <property type="entry name" value="Chromo"/>
    <property type="match status" value="1"/>
</dbReference>
<dbReference type="Gene3D" id="2.40.50.40">
    <property type="match status" value="1"/>
</dbReference>
<evidence type="ECO:0000256" key="1">
    <source>
        <dbReference type="SAM" id="MobiDB-lite"/>
    </source>
</evidence>
<sequence>MASDLDQTLEQITTDDENMLSLQSSPSPYASEEQEEPMDDEEQDNYLDPDLYCLRHEEIQDNSSDDDYGSPKQTKTRRNTRPSKTQRVSYETEEEEESMSSEEDWGSTKRKTRTKRLKQKSQRSFILGLGAISPSDFARHSTRARKVTNYNEDNAELWGLSEEEIVETYTPVPAEEDEGDVIEQVLDHRRKEGDEGGPDIPEKNLEFLIKWKSWSHLHDTWDTYEYLKTCKSF</sequence>
<dbReference type="AlphaFoldDB" id="A0A367KXG7"/>
<name>A0A367KXG7_RHIST</name>
<dbReference type="STRING" id="4846.A0A367KXG7"/>
<protein>
    <recommendedName>
        <fullName evidence="2">Chromo domain-containing protein</fullName>
    </recommendedName>
</protein>
<proteinExistence type="predicted"/>
<dbReference type="SUPFAM" id="SSF54160">
    <property type="entry name" value="Chromo domain-like"/>
    <property type="match status" value="1"/>
</dbReference>
<organism evidence="3 4">
    <name type="scientific">Rhizopus stolonifer</name>
    <name type="common">Rhizopus nigricans</name>
    <dbReference type="NCBI Taxonomy" id="4846"/>
    <lineage>
        <taxon>Eukaryota</taxon>
        <taxon>Fungi</taxon>
        <taxon>Fungi incertae sedis</taxon>
        <taxon>Mucoromycota</taxon>
        <taxon>Mucoromycotina</taxon>
        <taxon>Mucoromycetes</taxon>
        <taxon>Mucorales</taxon>
        <taxon>Mucorineae</taxon>
        <taxon>Rhizopodaceae</taxon>
        <taxon>Rhizopus</taxon>
    </lineage>
</organism>
<dbReference type="PROSITE" id="PS50013">
    <property type="entry name" value="CHROMO_2"/>
    <property type="match status" value="1"/>
</dbReference>